<proteinExistence type="predicted"/>
<dbReference type="EMBL" id="JARJCM010000150">
    <property type="protein sequence ID" value="KAJ7025661.1"/>
    <property type="molecule type" value="Genomic_DNA"/>
</dbReference>
<gene>
    <name evidence="2" type="ORF">C8F04DRAFT_1400465</name>
</gene>
<name>A0AAD6SF86_9AGAR</name>
<organism evidence="2 3">
    <name type="scientific">Mycena alexandri</name>
    <dbReference type="NCBI Taxonomy" id="1745969"/>
    <lineage>
        <taxon>Eukaryota</taxon>
        <taxon>Fungi</taxon>
        <taxon>Dikarya</taxon>
        <taxon>Basidiomycota</taxon>
        <taxon>Agaricomycotina</taxon>
        <taxon>Agaricomycetes</taxon>
        <taxon>Agaricomycetidae</taxon>
        <taxon>Agaricales</taxon>
        <taxon>Marasmiineae</taxon>
        <taxon>Mycenaceae</taxon>
        <taxon>Mycena</taxon>
    </lineage>
</organism>
<keyword evidence="3" id="KW-1185">Reference proteome</keyword>
<feature type="compositionally biased region" description="Basic and acidic residues" evidence="1">
    <location>
        <begin position="81"/>
        <end position="91"/>
    </location>
</feature>
<protein>
    <submittedName>
        <fullName evidence="2">Uncharacterized protein</fullName>
    </submittedName>
</protein>
<accession>A0AAD6SF86</accession>
<feature type="region of interest" description="Disordered" evidence="1">
    <location>
        <begin position="52"/>
        <end position="134"/>
    </location>
</feature>
<dbReference type="Proteomes" id="UP001218188">
    <property type="component" value="Unassembled WGS sequence"/>
</dbReference>
<sequence>RSHGAAATTVVPAAPPGPPFTTWHACFRTTPAVSAAAVPTRCYPPLAAGSLYPRSPRLRPIPPQPHPNFDRAQLNLTERTLASDDQSHEELGFASTPPPTAPAVRLRSRHTPVLRSPHPRTGGARPVYPPRTNA</sequence>
<reference evidence="2" key="1">
    <citation type="submission" date="2023-03" db="EMBL/GenBank/DDBJ databases">
        <title>Massive genome expansion in bonnet fungi (Mycena s.s.) driven by repeated elements and novel gene families across ecological guilds.</title>
        <authorList>
            <consortium name="Lawrence Berkeley National Laboratory"/>
            <person name="Harder C.B."/>
            <person name="Miyauchi S."/>
            <person name="Viragh M."/>
            <person name="Kuo A."/>
            <person name="Thoen E."/>
            <person name="Andreopoulos B."/>
            <person name="Lu D."/>
            <person name="Skrede I."/>
            <person name="Drula E."/>
            <person name="Henrissat B."/>
            <person name="Morin E."/>
            <person name="Kohler A."/>
            <person name="Barry K."/>
            <person name="LaButti K."/>
            <person name="Morin E."/>
            <person name="Salamov A."/>
            <person name="Lipzen A."/>
            <person name="Mereny Z."/>
            <person name="Hegedus B."/>
            <person name="Baldrian P."/>
            <person name="Stursova M."/>
            <person name="Weitz H."/>
            <person name="Taylor A."/>
            <person name="Grigoriev I.V."/>
            <person name="Nagy L.G."/>
            <person name="Martin F."/>
            <person name="Kauserud H."/>
        </authorList>
    </citation>
    <scope>NUCLEOTIDE SEQUENCE</scope>
    <source>
        <strain evidence="2">CBHHK200</strain>
    </source>
</reference>
<feature type="non-terminal residue" evidence="2">
    <location>
        <position position="134"/>
    </location>
</feature>
<comment type="caution">
    <text evidence="2">The sequence shown here is derived from an EMBL/GenBank/DDBJ whole genome shotgun (WGS) entry which is preliminary data.</text>
</comment>
<dbReference type="AlphaFoldDB" id="A0AAD6SF86"/>
<evidence type="ECO:0000256" key="1">
    <source>
        <dbReference type="SAM" id="MobiDB-lite"/>
    </source>
</evidence>
<evidence type="ECO:0000313" key="2">
    <source>
        <dbReference type="EMBL" id="KAJ7025661.1"/>
    </source>
</evidence>
<evidence type="ECO:0000313" key="3">
    <source>
        <dbReference type="Proteomes" id="UP001218188"/>
    </source>
</evidence>